<feature type="domain" description="Methyltransferase" evidence="1">
    <location>
        <begin position="46"/>
        <end position="141"/>
    </location>
</feature>
<dbReference type="RefSeq" id="WP_145895106.1">
    <property type="nucleotide sequence ID" value="NZ_VOBQ01000017.1"/>
</dbReference>
<keyword evidence="2" id="KW-0808">Transferase</keyword>
<dbReference type="PANTHER" id="PTHR42912">
    <property type="entry name" value="METHYLTRANSFERASE"/>
    <property type="match status" value="1"/>
</dbReference>
<dbReference type="SUPFAM" id="SSF53335">
    <property type="entry name" value="S-adenosyl-L-methionine-dependent methyltransferases"/>
    <property type="match status" value="1"/>
</dbReference>
<dbReference type="EMBL" id="VOBQ01000017">
    <property type="protein sequence ID" value="TWO68954.1"/>
    <property type="molecule type" value="Genomic_DNA"/>
</dbReference>
<evidence type="ECO:0000313" key="3">
    <source>
        <dbReference type="Proteomes" id="UP000318199"/>
    </source>
</evidence>
<dbReference type="GO" id="GO:0032259">
    <property type="term" value="P:methylation"/>
    <property type="evidence" value="ECO:0007669"/>
    <property type="project" value="UniProtKB-KW"/>
</dbReference>
<protein>
    <submittedName>
        <fullName evidence="2">Class I SAM-dependent methyltransferase</fullName>
    </submittedName>
</protein>
<sequence length="226" mass="24386">MAEPSFDPVWDTIYGGGHTVRYPWDAVVSFVFRHAPRGVPRASVRILEVGCGSASNLWFAAREGFCVTGIDGSAAAIAQARRRFADEGLSGDLRVGDFTRLDGLADASFDLVIDRGALVCTGYSDAARAVREIGRVLKPGGRFFFNPYSDRHTSASSGRAAADGLRVGIDKGSLVGVGQLCFYGRDEVDGLLREGWVVRSLQHLELQEALDGSLHAEWRVVAEKPA</sequence>
<dbReference type="Proteomes" id="UP000318199">
    <property type="component" value="Unassembled WGS sequence"/>
</dbReference>
<organism evidence="2 3">
    <name type="scientific">Caenimonas sedimenti</name>
    <dbReference type="NCBI Taxonomy" id="2596921"/>
    <lineage>
        <taxon>Bacteria</taxon>
        <taxon>Pseudomonadati</taxon>
        <taxon>Pseudomonadota</taxon>
        <taxon>Betaproteobacteria</taxon>
        <taxon>Burkholderiales</taxon>
        <taxon>Comamonadaceae</taxon>
        <taxon>Caenimonas</taxon>
    </lineage>
</organism>
<name>A0A562ZLA3_9BURK</name>
<accession>A0A562ZLA3</accession>
<dbReference type="InterPro" id="IPR029063">
    <property type="entry name" value="SAM-dependent_MTases_sf"/>
</dbReference>
<dbReference type="AlphaFoldDB" id="A0A562ZLA3"/>
<dbReference type="OrthoDB" id="9804312at2"/>
<keyword evidence="3" id="KW-1185">Reference proteome</keyword>
<comment type="caution">
    <text evidence="2">The sequence shown here is derived from an EMBL/GenBank/DDBJ whole genome shotgun (WGS) entry which is preliminary data.</text>
</comment>
<evidence type="ECO:0000313" key="2">
    <source>
        <dbReference type="EMBL" id="TWO68954.1"/>
    </source>
</evidence>
<reference evidence="2 3" key="1">
    <citation type="submission" date="2019-07" db="EMBL/GenBank/DDBJ databases">
        <title>Caenimonas sedimenti sp. nov., isolated from activated sludge.</title>
        <authorList>
            <person name="Xu J."/>
        </authorList>
    </citation>
    <scope>NUCLEOTIDE SEQUENCE [LARGE SCALE GENOMIC DNA]</scope>
    <source>
        <strain evidence="2 3">HX-9-20</strain>
    </source>
</reference>
<dbReference type="Pfam" id="PF13649">
    <property type="entry name" value="Methyltransf_25"/>
    <property type="match status" value="1"/>
</dbReference>
<proteinExistence type="predicted"/>
<dbReference type="InterPro" id="IPR041698">
    <property type="entry name" value="Methyltransf_25"/>
</dbReference>
<dbReference type="CDD" id="cd02440">
    <property type="entry name" value="AdoMet_MTases"/>
    <property type="match status" value="1"/>
</dbReference>
<dbReference type="Gene3D" id="3.40.50.150">
    <property type="entry name" value="Vaccinia Virus protein VP39"/>
    <property type="match status" value="1"/>
</dbReference>
<gene>
    <name evidence="2" type="ORF">FN976_21415</name>
</gene>
<dbReference type="PANTHER" id="PTHR42912:SF83">
    <property type="entry name" value="METHYLTRANSFERASE TYPE 11 DOMAIN-CONTAINING PROTEIN"/>
    <property type="match status" value="1"/>
</dbReference>
<keyword evidence="2" id="KW-0489">Methyltransferase</keyword>
<dbReference type="GO" id="GO:0008168">
    <property type="term" value="F:methyltransferase activity"/>
    <property type="evidence" value="ECO:0007669"/>
    <property type="project" value="UniProtKB-KW"/>
</dbReference>
<dbReference type="InterPro" id="IPR050508">
    <property type="entry name" value="Methyltransf_Superfamily"/>
</dbReference>
<evidence type="ECO:0000259" key="1">
    <source>
        <dbReference type="Pfam" id="PF13649"/>
    </source>
</evidence>